<feature type="domain" description="FAD-binding" evidence="6">
    <location>
        <begin position="23"/>
        <end position="356"/>
    </location>
</feature>
<dbReference type="GO" id="GO:0071949">
    <property type="term" value="F:FAD binding"/>
    <property type="evidence" value="ECO:0007669"/>
    <property type="project" value="InterPro"/>
</dbReference>
<gene>
    <name evidence="7" type="ORF">EPUS_00049</name>
</gene>
<evidence type="ECO:0000313" key="8">
    <source>
        <dbReference type="Proteomes" id="UP000019373"/>
    </source>
</evidence>
<dbReference type="EMBL" id="KE720815">
    <property type="protein sequence ID" value="ERF75257.1"/>
    <property type="molecule type" value="Genomic_DNA"/>
</dbReference>
<dbReference type="Gene3D" id="3.50.50.60">
    <property type="entry name" value="FAD/NAD(P)-binding domain"/>
    <property type="match status" value="1"/>
</dbReference>
<keyword evidence="2" id="KW-0285">Flavoprotein</keyword>
<dbReference type="AlphaFoldDB" id="U1GCF1"/>
<organism evidence="7 8">
    <name type="scientific">Endocarpon pusillum (strain Z07020 / HMAS-L-300199)</name>
    <name type="common">Lichen-forming fungus</name>
    <dbReference type="NCBI Taxonomy" id="1263415"/>
    <lineage>
        <taxon>Eukaryota</taxon>
        <taxon>Fungi</taxon>
        <taxon>Dikarya</taxon>
        <taxon>Ascomycota</taxon>
        <taxon>Pezizomycotina</taxon>
        <taxon>Eurotiomycetes</taxon>
        <taxon>Chaetothyriomycetidae</taxon>
        <taxon>Verrucariales</taxon>
        <taxon>Verrucariaceae</taxon>
        <taxon>Endocarpon</taxon>
    </lineage>
</organism>
<reference evidence="8" key="1">
    <citation type="journal article" date="2014" name="BMC Genomics">
        <title>Genome characteristics reveal the impact of lichenization on lichen-forming fungus Endocarpon pusillum Hedwig (Verrucariales, Ascomycota).</title>
        <authorList>
            <person name="Wang Y.-Y."/>
            <person name="Liu B."/>
            <person name="Zhang X.-Y."/>
            <person name="Zhou Q.-M."/>
            <person name="Zhang T."/>
            <person name="Li H."/>
            <person name="Yu Y.-F."/>
            <person name="Zhang X.-L."/>
            <person name="Hao X.-Y."/>
            <person name="Wang M."/>
            <person name="Wang L."/>
            <person name="Wei J.-C."/>
        </authorList>
    </citation>
    <scope>NUCLEOTIDE SEQUENCE [LARGE SCALE GENOMIC DNA]</scope>
    <source>
        <strain evidence="8">Z07020 / HMAS-L-300199</strain>
    </source>
</reference>
<dbReference type="Pfam" id="PF01494">
    <property type="entry name" value="FAD_binding_3"/>
    <property type="match status" value="1"/>
</dbReference>
<dbReference type="PANTHER" id="PTHR13789:SF215">
    <property type="entry name" value="FAD-BINDING DOMAIN-CONTAINING PROTEIN-RELATED"/>
    <property type="match status" value="1"/>
</dbReference>
<proteinExistence type="inferred from homology"/>
<dbReference type="InterPro" id="IPR002938">
    <property type="entry name" value="FAD-bd"/>
</dbReference>
<dbReference type="PRINTS" id="PR00420">
    <property type="entry name" value="RNGMNOXGNASE"/>
</dbReference>
<evidence type="ECO:0000256" key="5">
    <source>
        <dbReference type="ARBA" id="ARBA00023033"/>
    </source>
</evidence>
<evidence type="ECO:0000313" key="7">
    <source>
        <dbReference type="EMBL" id="ERF75257.1"/>
    </source>
</evidence>
<dbReference type="HOGENOM" id="CLU_009665_19_0_1"/>
<keyword evidence="4" id="KW-0560">Oxidoreductase</keyword>
<evidence type="ECO:0000256" key="2">
    <source>
        <dbReference type="ARBA" id="ARBA00022630"/>
    </source>
</evidence>
<dbReference type="eggNOG" id="KOG2614">
    <property type="taxonomic scope" value="Eukaryota"/>
</dbReference>
<dbReference type="PANTHER" id="PTHR13789">
    <property type="entry name" value="MONOOXYGENASE"/>
    <property type="match status" value="1"/>
</dbReference>
<dbReference type="InterPro" id="IPR036188">
    <property type="entry name" value="FAD/NAD-bd_sf"/>
</dbReference>
<evidence type="ECO:0000256" key="3">
    <source>
        <dbReference type="ARBA" id="ARBA00022827"/>
    </source>
</evidence>
<keyword evidence="8" id="KW-1185">Reference proteome</keyword>
<dbReference type="GeneID" id="19235114"/>
<dbReference type="SUPFAM" id="SSF54373">
    <property type="entry name" value="FAD-linked reductases, C-terminal domain"/>
    <property type="match status" value="1"/>
</dbReference>
<dbReference type="InterPro" id="IPR050493">
    <property type="entry name" value="FAD-dep_Monooxygenase_BioMet"/>
</dbReference>
<keyword evidence="3" id="KW-0274">FAD</keyword>
<dbReference type="OMA" id="RLVWYPC"/>
<comment type="similarity">
    <text evidence="1">Belongs to the paxM FAD-dependent monooxygenase family.</text>
</comment>
<dbReference type="SUPFAM" id="SSF51905">
    <property type="entry name" value="FAD/NAD(P)-binding domain"/>
    <property type="match status" value="1"/>
</dbReference>
<sequence length="490" mass="53893">MALGVDAGTRPVGFTPGPGERRLDVGIIGAGIAGLGAAIALGQAGHHVEVFERSRFANEVGAAIHCCPNATRVLRQYGFDFERASADLFGCGTVMKGDTMQPTYFATYEDWESTYSATGHFFHRVDMHTGLKELAQKPGLNPGFRAAKIRLSAEVMDIDCETGFIELADGQHFRKDVIIIADGVHSRFVYKISDDISPARRTGQSIFRFLIPTEKLRANPLTATIFPESEPSGIRVAVLGNRRMVWYPCRNGTVQNFALIHADERYSTNVEDWDAPASKDDLLTTYQAFHPALVEICNQAEDIKLWPLLFRQPNPIWTKGRAVLIGDAAHPMLPHQGQGGAQALEDGAALGVLLSHIPEADCFPHTETDSPRSSSEGSEIVTEGGHIDSCIADRLHLFQEIRKNRTAAIQIFSNAGQDEAEKIQRDAKPYVNGKVPTNQQEFHEYNFGYNVVDDCLMALKRLEEAGNKVIFPIEHAPADAVAISKARRID</sequence>
<evidence type="ECO:0000256" key="4">
    <source>
        <dbReference type="ARBA" id="ARBA00023002"/>
    </source>
</evidence>
<name>U1GCF1_ENDPU</name>
<dbReference type="RefSeq" id="XP_007787269.1">
    <property type="nucleotide sequence ID" value="XM_007789079.1"/>
</dbReference>
<dbReference type="Proteomes" id="UP000019373">
    <property type="component" value="Unassembled WGS sequence"/>
</dbReference>
<evidence type="ECO:0000259" key="6">
    <source>
        <dbReference type="Pfam" id="PF01494"/>
    </source>
</evidence>
<accession>U1GCF1</accession>
<dbReference type="GO" id="GO:0004497">
    <property type="term" value="F:monooxygenase activity"/>
    <property type="evidence" value="ECO:0007669"/>
    <property type="project" value="UniProtKB-KW"/>
</dbReference>
<dbReference type="OrthoDB" id="9993796at2759"/>
<evidence type="ECO:0000256" key="1">
    <source>
        <dbReference type="ARBA" id="ARBA00007992"/>
    </source>
</evidence>
<protein>
    <recommendedName>
        <fullName evidence="6">FAD-binding domain-containing protein</fullName>
    </recommendedName>
</protein>
<keyword evidence="5" id="KW-0503">Monooxygenase</keyword>